<evidence type="ECO:0000313" key="1">
    <source>
        <dbReference type="EMBL" id="BAY15056.1"/>
    </source>
</evidence>
<reference evidence="1 2" key="1">
    <citation type="submission" date="2017-06" db="EMBL/GenBank/DDBJ databases">
        <title>Genome sequencing of cyanobaciteial culture collection at National Institute for Environmental Studies (NIES).</title>
        <authorList>
            <person name="Hirose Y."/>
            <person name="Shimura Y."/>
            <person name="Fujisawa T."/>
            <person name="Nakamura Y."/>
            <person name="Kawachi M."/>
        </authorList>
    </citation>
    <scope>NUCLEOTIDE SEQUENCE [LARGE SCALE GENOMIC DNA]</scope>
    <source>
        <strain evidence="1 2">NIES-21</strain>
    </source>
</reference>
<keyword evidence="2" id="KW-1185">Reference proteome</keyword>
<name>A0A1Z4GCJ9_9CYAN</name>
<dbReference type="Proteomes" id="UP000218287">
    <property type="component" value="Chromosome"/>
</dbReference>
<sequence length="119" mass="13281">MIPNWSAIEASFLGQPHPQQLGELAASLARLKSWCQKNASRELVPVLLLENLLYVNLLQQESQSNNTELTQLQKLLEDWQQNWVNIYDSPTETASLAAAAATWSERVLNMSGLLSTAVM</sequence>
<dbReference type="OrthoDB" id="486568at2"/>
<accession>A0A1Z4GCJ9</accession>
<proteinExistence type="predicted"/>
<gene>
    <name evidence="1" type="ORF">NIES21_08700</name>
</gene>
<dbReference type="AlphaFoldDB" id="A0A1Z4GCJ9"/>
<protein>
    <submittedName>
        <fullName evidence="1">Uncharacterized protein</fullName>
    </submittedName>
</protein>
<organism evidence="1 2">
    <name type="scientific">Anabaenopsis circularis NIES-21</name>
    <dbReference type="NCBI Taxonomy" id="1085406"/>
    <lineage>
        <taxon>Bacteria</taxon>
        <taxon>Bacillati</taxon>
        <taxon>Cyanobacteriota</taxon>
        <taxon>Cyanophyceae</taxon>
        <taxon>Nostocales</taxon>
        <taxon>Nodulariaceae</taxon>
        <taxon>Anabaenopsis</taxon>
    </lineage>
</organism>
<dbReference type="EMBL" id="AP018174">
    <property type="protein sequence ID" value="BAY15056.1"/>
    <property type="molecule type" value="Genomic_DNA"/>
</dbReference>
<evidence type="ECO:0000313" key="2">
    <source>
        <dbReference type="Proteomes" id="UP000218287"/>
    </source>
</evidence>